<organism evidence="6 7">
    <name type="scientific">Eiseniibacteriota bacterium</name>
    <dbReference type="NCBI Taxonomy" id="2212470"/>
    <lineage>
        <taxon>Bacteria</taxon>
        <taxon>Candidatus Eiseniibacteriota</taxon>
    </lineage>
</organism>
<comment type="caution">
    <text evidence="6">The sequence shown here is derived from an EMBL/GenBank/DDBJ whole genome shotgun (WGS) entry which is preliminary data.</text>
</comment>
<dbReference type="SMART" id="SM00065">
    <property type="entry name" value="GAF"/>
    <property type="match status" value="1"/>
</dbReference>
<dbReference type="InterPro" id="IPR001789">
    <property type="entry name" value="Sig_transdc_resp-reg_receiver"/>
</dbReference>
<dbReference type="PANTHER" id="PTHR44591">
    <property type="entry name" value="STRESS RESPONSE REGULATOR PROTEIN 1"/>
    <property type="match status" value="1"/>
</dbReference>
<reference evidence="6" key="1">
    <citation type="submission" date="2020-04" db="EMBL/GenBank/DDBJ databases">
        <authorList>
            <person name="Zhang T."/>
        </authorList>
    </citation>
    <scope>NUCLEOTIDE SEQUENCE</scope>
    <source>
        <strain evidence="6">HKST-UBA02</strain>
    </source>
</reference>
<feature type="non-terminal residue" evidence="6">
    <location>
        <position position="322"/>
    </location>
</feature>
<dbReference type="InterPro" id="IPR029016">
    <property type="entry name" value="GAF-like_dom_sf"/>
</dbReference>
<dbReference type="Gene3D" id="3.40.50.2300">
    <property type="match status" value="1"/>
</dbReference>
<feature type="modified residue" description="4-aspartylphosphate" evidence="4">
    <location>
        <position position="65"/>
    </location>
</feature>
<name>A0A956SBJ2_UNCEI</name>
<evidence type="ECO:0000256" key="1">
    <source>
        <dbReference type="ARBA" id="ARBA00022553"/>
    </source>
</evidence>
<keyword evidence="3" id="KW-0418">Kinase</keyword>
<dbReference type="GO" id="GO:0000160">
    <property type="term" value="P:phosphorelay signal transduction system"/>
    <property type="evidence" value="ECO:0007669"/>
    <property type="project" value="InterPro"/>
</dbReference>
<dbReference type="InterPro" id="IPR011006">
    <property type="entry name" value="CheY-like_superfamily"/>
</dbReference>
<dbReference type="SMART" id="SM00448">
    <property type="entry name" value="REC"/>
    <property type="match status" value="1"/>
</dbReference>
<keyword evidence="2" id="KW-0808">Transferase</keyword>
<feature type="domain" description="Response regulatory" evidence="5">
    <location>
        <begin position="16"/>
        <end position="130"/>
    </location>
</feature>
<dbReference type="Pfam" id="PF00072">
    <property type="entry name" value="Response_reg"/>
    <property type="match status" value="1"/>
</dbReference>
<dbReference type="SUPFAM" id="SSF52172">
    <property type="entry name" value="CheY-like"/>
    <property type="match status" value="1"/>
</dbReference>
<dbReference type="Proteomes" id="UP000739538">
    <property type="component" value="Unassembled WGS sequence"/>
</dbReference>
<evidence type="ECO:0000256" key="4">
    <source>
        <dbReference type="PROSITE-ProRule" id="PRU00169"/>
    </source>
</evidence>
<sequence>MQQPSVEESWALEMPRLLVVDDEEPLLEIFVEFFEGSEYQLTIAKTGEEAMELLDQQEFDLVVTDLNLPGADGLCVLGHAKRVDPEIEVIVLTGNASTLTAIDALRQGAYDYVLKPFDLFEMEQTVSKALERRRLLSENRRFVTSLQKHRDELSRLVDEATWRMRTLYEVGKEITATLDLDRTLNLILEKSVELTRAGRGLLFLLDESHEIHCRVSRGIADSDEAEPLWAEVLHPTNAKVVADKRAVLAEIDVPGEARAVAWVVPLLQEQIVVGTIAVLAAEEGTFSQDDRDLLVGLASQATISIHNARVYEKIQALDKMKS</sequence>
<dbReference type="EMBL" id="JAGQHS010000004">
    <property type="protein sequence ID" value="MCA9754507.1"/>
    <property type="molecule type" value="Genomic_DNA"/>
</dbReference>
<dbReference type="AlphaFoldDB" id="A0A956SBJ2"/>
<protein>
    <submittedName>
        <fullName evidence="6">Response regulator</fullName>
    </submittedName>
</protein>
<evidence type="ECO:0000256" key="3">
    <source>
        <dbReference type="ARBA" id="ARBA00022777"/>
    </source>
</evidence>
<accession>A0A956SBJ2</accession>
<dbReference type="InterPro" id="IPR003018">
    <property type="entry name" value="GAF"/>
</dbReference>
<proteinExistence type="predicted"/>
<reference evidence="6" key="2">
    <citation type="journal article" date="2021" name="Microbiome">
        <title>Successional dynamics and alternative stable states in a saline activated sludge microbial community over 9 years.</title>
        <authorList>
            <person name="Wang Y."/>
            <person name="Ye J."/>
            <person name="Ju F."/>
            <person name="Liu L."/>
            <person name="Boyd J.A."/>
            <person name="Deng Y."/>
            <person name="Parks D.H."/>
            <person name="Jiang X."/>
            <person name="Yin X."/>
            <person name="Woodcroft B.J."/>
            <person name="Tyson G.W."/>
            <person name="Hugenholtz P."/>
            <person name="Polz M.F."/>
            <person name="Zhang T."/>
        </authorList>
    </citation>
    <scope>NUCLEOTIDE SEQUENCE</scope>
    <source>
        <strain evidence="6">HKST-UBA02</strain>
    </source>
</reference>
<evidence type="ECO:0000259" key="5">
    <source>
        <dbReference type="PROSITE" id="PS50110"/>
    </source>
</evidence>
<dbReference type="Pfam" id="PF13185">
    <property type="entry name" value="GAF_2"/>
    <property type="match status" value="1"/>
</dbReference>
<dbReference type="PROSITE" id="PS50110">
    <property type="entry name" value="RESPONSE_REGULATORY"/>
    <property type="match status" value="1"/>
</dbReference>
<keyword evidence="1 4" id="KW-0597">Phosphoprotein</keyword>
<evidence type="ECO:0000313" key="6">
    <source>
        <dbReference type="EMBL" id="MCA9754507.1"/>
    </source>
</evidence>
<gene>
    <name evidence="6" type="ORF">KDA27_01800</name>
</gene>
<dbReference type="SUPFAM" id="SSF55781">
    <property type="entry name" value="GAF domain-like"/>
    <property type="match status" value="1"/>
</dbReference>
<evidence type="ECO:0000313" key="7">
    <source>
        <dbReference type="Proteomes" id="UP000739538"/>
    </source>
</evidence>
<dbReference type="InterPro" id="IPR050595">
    <property type="entry name" value="Bact_response_regulator"/>
</dbReference>
<evidence type="ECO:0000256" key="2">
    <source>
        <dbReference type="ARBA" id="ARBA00022679"/>
    </source>
</evidence>
<dbReference type="GO" id="GO:0016301">
    <property type="term" value="F:kinase activity"/>
    <property type="evidence" value="ECO:0007669"/>
    <property type="project" value="UniProtKB-KW"/>
</dbReference>
<dbReference type="PANTHER" id="PTHR44591:SF3">
    <property type="entry name" value="RESPONSE REGULATORY DOMAIN-CONTAINING PROTEIN"/>
    <property type="match status" value="1"/>
</dbReference>
<dbReference type="Gene3D" id="3.30.450.40">
    <property type="match status" value="1"/>
</dbReference>